<evidence type="ECO:0000313" key="9">
    <source>
        <dbReference type="EMBL" id="KAK9824188.1"/>
    </source>
</evidence>
<dbReference type="CDD" id="cd00030">
    <property type="entry name" value="C2"/>
    <property type="match status" value="1"/>
</dbReference>
<name>A0AAW1QSI7_9CHLO</name>
<comment type="caution">
    <text evidence="9">The sequence shown here is derived from an EMBL/GenBank/DDBJ whole genome shotgun (WGS) entry which is preliminary data.</text>
</comment>
<keyword evidence="6" id="KW-1133">Transmembrane helix</keyword>
<dbReference type="CDD" id="cd21677">
    <property type="entry name" value="SMP_SYT"/>
    <property type="match status" value="1"/>
</dbReference>
<protein>
    <submittedName>
        <fullName evidence="9">Uncharacterized protein</fullName>
    </submittedName>
</protein>
<feature type="domain" description="C2" evidence="7">
    <location>
        <begin position="307"/>
        <end position="430"/>
    </location>
</feature>
<organism evidence="9 10">
    <name type="scientific">[Myrmecia] bisecta</name>
    <dbReference type="NCBI Taxonomy" id="41462"/>
    <lineage>
        <taxon>Eukaryota</taxon>
        <taxon>Viridiplantae</taxon>
        <taxon>Chlorophyta</taxon>
        <taxon>core chlorophytes</taxon>
        <taxon>Trebouxiophyceae</taxon>
        <taxon>Trebouxiales</taxon>
        <taxon>Trebouxiaceae</taxon>
        <taxon>Myrmecia</taxon>
    </lineage>
</organism>
<keyword evidence="4" id="KW-0446">Lipid-binding</keyword>
<proteinExistence type="predicted"/>
<feature type="transmembrane region" description="Helical" evidence="6">
    <location>
        <begin position="55"/>
        <end position="74"/>
    </location>
</feature>
<evidence type="ECO:0000256" key="4">
    <source>
        <dbReference type="ARBA" id="ARBA00023121"/>
    </source>
</evidence>
<dbReference type="Gene3D" id="2.60.40.150">
    <property type="entry name" value="C2 domain"/>
    <property type="match status" value="2"/>
</dbReference>
<dbReference type="InterPro" id="IPR031468">
    <property type="entry name" value="SMP_LBD"/>
</dbReference>
<dbReference type="GO" id="GO:0008289">
    <property type="term" value="F:lipid binding"/>
    <property type="evidence" value="ECO:0007669"/>
    <property type="project" value="UniProtKB-KW"/>
</dbReference>
<dbReference type="PROSITE" id="PS51847">
    <property type="entry name" value="SMP"/>
    <property type="match status" value="1"/>
</dbReference>
<feature type="domain" description="SMP-LTD" evidence="8">
    <location>
        <begin position="115"/>
        <end position="316"/>
    </location>
</feature>
<dbReference type="EMBL" id="JALJOR010000002">
    <property type="protein sequence ID" value="KAK9824188.1"/>
    <property type="molecule type" value="Genomic_DNA"/>
</dbReference>
<dbReference type="AlphaFoldDB" id="A0AAW1QSI7"/>
<keyword evidence="3" id="KW-0445">Lipid transport</keyword>
<evidence type="ECO:0000256" key="1">
    <source>
        <dbReference type="ARBA" id="ARBA00004370"/>
    </source>
</evidence>
<accession>A0AAW1QSI7</accession>
<reference evidence="9 10" key="1">
    <citation type="journal article" date="2024" name="Nat. Commun.">
        <title>Phylogenomics reveals the evolutionary origins of lichenization in chlorophyte algae.</title>
        <authorList>
            <person name="Puginier C."/>
            <person name="Libourel C."/>
            <person name="Otte J."/>
            <person name="Skaloud P."/>
            <person name="Haon M."/>
            <person name="Grisel S."/>
            <person name="Petersen M."/>
            <person name="Berrin J.G."/>
            <person name="Delaux P.M."/>
            <person name="Dal Grande F."/>
            <person name="Keller J."/>
        </authorList>
    </citation>
    <scope>NUCLEOTIDE SEQUENCE [LARGE SCALE GENOMIC DNA]</scope>
    <source>
        <strain evidence="9 10">SAG 2043</strain>
    </source>
</reference>
<dbReference type="PANTHER" id="PTHR10774:SF190">
    <property type="entry name" value="C2 CALCIUM_LIPID-BINDING ENDONUCLEASE_EXONUCLEASE_PHOSPHATASE-RELATED"/>
    <property type="match status" value="1"/>
</dbReference>
<keyword evidence="5 6" id="KW-0472">Membrane</keyword>
<dbReference type="SMART" id="SM00239">
    <property type="entry name" value="C2"/>
    <property type="match status" value="2"/>
</dbReference>
<dbReference type="PROSITE" id="PS50004">
    <property type="entry name" value="C2"/>
    <property type="match status" value="2"/>
</dbReference>
<dbReference type="SUPFAM" id="SSF49562">
    <property type="entry name" value="C2 domain (Calcium/lipid-binding domain, CaLB)"/>
    <property type="match status" value="2"/>
</dbReference>
<dbReference type="GO" id="GO:0016020">
    <property type="term" value="C:membrane"/>
    <property type="evidence" value="ECO:0007669"/>
    <property type="project" value="UniProtKB-SubCell"/>
</dbReference>
<evidence type="ECO:0000313" key="10">
    <source>
        <dbReference type="Proteomes" id="UP001489004"/>
    </source>
</evidence>
<dbReference type="InterPro" id="IPR045050">
    <property type="entry name" value="Synaptotagmin_plant"/>
</dbReference>
<evidence type="ECO:0000256" key="3">
    <source>
        <dbReference type="ARBA" id="ARBA00023055"/>
    </source>
</evidence>
<evidence type="ECO:0000256" key="5">
    <source>
        <dbReference type="ARBA" id="ARBA00023136"/>
    </source>
</evidence>
<comment type="subcellular location">
    <subcellularLocation>
        <location evidence="1">Membrane</location>
    </subcellularLocation>
</comment>
<evidence type="ECO:0000256" key="6">
    <source>
        <dbReference type="SAM" id="Phobius"/>
    </source>
</evidence>
<dbReference type="GO" id="GO:0006869">
    <property type="term" value="P:lipid transport"/>
    <property type="evidence" value="ECO:0007669"/>
    <property type="project" value="UniProtKB-KW"/>
</dbReference>
<dbReference type="GO" id="GO:0005783">
    <property type="term" value="C:endoplasmic reticulum"/>
    <property type="evidence" value="ECO:0007669"/>
    <property type="project" value="TreeGrafter"/>
</dbReference>
<gene>
    <name evidence="9" type="ORF">WJX72_008409</name>
</gene>
<evidence type="ECO:0000259" key="7">
    <source>
        <dbReference type="PROSITE" id="PS50004"/>
    </source>
</evidence>
<dbReference type="PANTHER" id="PTHR10774">
    <property type="entry name" value="EXTENDED SYNAPTOTAGMIN-RELATED"/>
    <property type="match status" value="1"/>
</dbReference>
<dbReference type="InterPro" id="IPR000008">
    <property type="entry name" value="C2_dom"/>
</dbReference>
<evidence type="ECO:0000256" key="2">
    <source>
        <dbReference type="ARBA" id="ARBA00022448"/>
    </source>
</evidence>
<sequence length="656" mass="73475">MFHSLSEQMAELQSKLDHLGGLDTLAAVQAKNGSNRSAAHAPAVVASVHYTRTQGALFCLLAIGLVVWMFWHSIHRVIRRKQISAASLATHKMDGTQLRKVIGDANTPAWVNFPDFQRVGYITDVLDQLWPKVSEVCSFHCNLILDPLIRATKPGWVHEVTLLSCDFGEAAPMVTGVKVYKSPQTKGAEVSMEYDFHWNGRQSAKLLIKPLPAKMRFAPTPVVAFLARMFTVKVAIEDIICSGRLRVEGKPLLSTFPVVGAIQASLVEMPKFSFNINVYGGDVTLLPGIETWMNAFIRDQVLRPFILPERVIIPLVPGGGATDWEHRPRGMLFVQLKGATNVPKMDIFGKCDPFVRLYTRDKRKLKSQVKSRTYHPVWEENFQLLVHEPDHQALTCILYDWDRLSPSDEIGRVVIPVRDLPHAEPQDLELEVKLLPKASKGTRKHQTNLQSVRSGVQDGIRKVASQMGLNDPCKLCLQVTYFTFSDHELRALVEDQGPGAPLGRAPAEQGRLADSPVMNYLKGGVLIIQLRKANDLVRKPLRKGGGLLPRRVSVRVQVGPEKKHSHPGDCRASSHSTNFDETLEFVLGADVAGRQDLMINIEVYDDRLKSYCMGRVGICLNEVIRRRRWRDTWALDDVRHGSLQMDLSWLSLLEGA</sequence>
<keyword evidence="2" id="KW-0813">Transport</keyword>
<dbReference type="Proteomes" id="UP001489004">
    <property type="component" value="Unassembled WGS sequence"/>
</dbReference>
<keyword evidence="10" id="KW-1185">Reference proteome</keyword>
<evidence type="ECO:0000259" key="8">
    <source>
        <dbReference type="PROSITE" id="PS51847"/>
    </source>
</evidence>
<feature type="domain" description="C2" evidence="7">
    <location>
        <begin position="506"/>
        <end position="634"/>
    </location>
</feature>
<dbReference type="InterPro" id="IPR035892">
    <property type="entry name" value="C2_domain_sf"/>
</dbReference>
<dbReference type="Pfam" id="PF00168">
    <property type="entry name" value="C2"/>
    <property type="match status" value="2"/>
</dbReference>
<keyword evidence="6" id="KW-0812">Transmembrane</keyword>